<dbReference type="InterPro" id="IPR046341">
    <property type="entry name" value="SET_dom_sf"/>
</dbReference>
<dbReference type="EnsemblMetazoa" id="SMAR004723-RA">
    <property type="protein sequence ID" value="SMAR004723-PA"/>
    <property type="gene ID" value="SMAR004723"/>
</dbReference>
<dbReference type="InterPro" id="IPR019734">
    <property type="entry name" value="TPR_rpt"/>
</dbReference>
<dbReference type="InterPro" id="IPR011990">
    <property type="entry name" value="TPR-like_helical_dom_sf"/>
</dbReference>
<dbReference type="HOGENOM" id="CLU_021727_0_0_1"/>
<dbReference type="PROSITE" id="PS50865">
    <property type="entry name" value="ZF_MYND_2"/>
    <property type="match status" value="1"/>
</dbReference>
<dbReference type="STRING" id="126957.T1IUA2"/>
<dbReference type="GO" id="GO:0008757">
    <property type="term" value="F:S-adenosylmethionine-dependent methyltransferase activity"/>
    <property type="evidence" value="ECO:0007669"/>
    <property type="project" value="UniProtKB-ARBA"/>
</dbReference>
<dbReference type="SUPFAM" id="SSF48452">
    <property type="entry name" value="TPR-like"/>
    <property type="match status" value="1"/>
</dbReference>
<feature type="domain" description="MYND-type" evidence="18">
    <location>
        <begin position="305"/>
        <end position="344"/>
    </location>
</feature>
<dbReference type="Gene3D" id="1.25.40.10">
    <property type="entry name" value="Tetratricopeptide repeat domain"/>
    <property type="match status" value="2"/>
</dbReference>
<evidence type="ECO:0000313" key="19">
    <source>
        <dbReference type="EnsemblMetazoa" id="SMAR004723-PA"/>
    </source>
</evidence>
<keyword evidence="9" id="KW-0862">Zinc</keyword>
<evidence type="ECO:0000256" key="3">
    <source>
        <dbReference type="ARBA" id="ARBA00022490"/>
    </source>
</evidence>
<evidence type="ECO:0000256" key="15">
    <source>
        <dbReference type="PROSITE-ProRule" id="PRU00134"/>
    </source>
</evidence>
<evidence type="ECO:0000256" key="11">
    <source>
        <dbReference type="ARBA" id="ARBA00048985"/>
    </source>
</evidence>
<dbReference type="GO" id="GO:0005634">
    <property type="term" value="C:nucleus"/>
    <property type="evidence" value="ECO:0007669"/>
    <property type="project" value="UniProtKB-SubCell"/>
</dbReference>
<dbReference type="GO" id="GO:0032259">
    <property type="term" value="P:methylation"/>
    <property type="evidence" value="ECO:0007669"/>
    <property type="project" value="UniProtKB-KW"/>
</dbReference>
<evidence type="ECO:0000256" key="9">
    <source>
        <dbReference type="ARBA" id="ARBA00022833"/>
    </source>
</evidence>
<dbReference type="Gene3D" id="6.10.140.2220">
    <property type="match status" value="1"/>
</dbReference>
<keyword evidence="5" id="KW-0808">Transferase</keyword>
<evidence type="ECO:0000256" key="6">
    <source>
        <dbReference type="ARBA" id="ARBA00022691"/>
    </source>
</evidence>
<dbReference type="InterPro" id="IPR044421">
    <property type="entry name" value="SMYD4_SET"/>
</dbReference>
<evidence type="ECO:0000259" key="17">
    <source>
        <dbReference type="PROSITE" id="PS50280"/>
    </source>
</evidence>
<evidence type="ECO:0000256" key="2">
    <source>
        <dbReference type="ARBA" id="ARBA00004496"/>
    </source>
</evidence>
<keyword evidence="8 15" id="KW-0863">Zinc-finger</keyword>
<comment type="subcellular location">
    <subcellularLocation>
        <location evidence="2">Cytoplasm</location>
    </subcellularLocation>
    <subcellularLocation>
        <location evidence="1">Nucleus</location>
    </subcellularLocation>
</comment>
<dbReference type="SUPFAM" id="SSF144232">
    <property type="entry name" value="HIT/MYND zinc finger-like"/>
    <property type="match status" value="1"/>
</dbReference>
<evidence type="ECO:0000256" key="1">
    <source>
        <dbReference type="ARBA" id="ARBA00004123"/>
    </source>
</evidence>
<evidence type="ECO:0000256" key="16">
    <source>
        <dbReference type="PROSITE-ProRule" id="PRU00339"/>
    </source>
</evidence>
<dbReference type="Gene3D" id="1.10.220.160">
    <property type="match status" value="1"/>
</dbReference>
<dbReference type="InterPro" id="IPR052097">
    <property type="entry name" value="SET-MYND_domain_protein"/>
</dbReference>
<dbReference type="PROSITE" id="PS50280">
    <property type="entry name" value="SET"/>
    <property type="match status" value="1"/>
</dbReference>
<comment type="function">
    <text evidence="12">Protein-lysine N-methyltransferase. Monomethylates PRMT5, modulating its transcriptional activity. May also act as a histone methyltransferase. Plays a critical role in cardiac development. Acts as a key epigenetic regulator of gene expression during cardiac development via its dual activities as a methyltransferase and negative regulator of HDAC1.</text>
</comment>
<dbReference type="Pfam" id="PF01753">
    <property type="entry name" value="zf-MYND"/>
    <property type="match status" value="1"/>
</dbReference>
<evidence type="ECO:0000256" key="14">
    <source>
        <dbReference type="ARBA" id="ARBA00093680"/>
    </source>
</evidence>
<dbReference type="GO" id="GO:0008276">
    <property type="term" value="F:protein methyltransferase activity"/>
    <property type="evidence" value="ECO:0007669"/>
    <property type="project" value="UniProtKB-ARBA"/>
</dbReference>
<keyword evidence="7" id="KW-0479">Metal-binding</keyword>
<dbReference type="PROSITE" id="PS50005">
    <property type="entry name" value="TPR"/>
    <property type="match status" value="1"/>
</dbReference>
<dbReference type="SUPFAM" id="SSF82199">
    <property type="entry name" value="SET domain"/>
    <property type="match status" value="1"/>
</dbReference>
<organism evidence="19 20">
    <name type="scientific">Strigamia maritima</name>
    <name type="common">European centipede</name>
    <name type="synonym">Geophilus maritimus</name>
    <dbReference type="NCBI Taxonomy" id="126957"/>
    <lineage>
        <taxon>Eukaryota</taxon>
        <taxon>Metazoa</taxon>
        <taxon>Ecdysozoa</taxon>
        <taxon>Arthropoda</taxon>
        <taxon>Myriapoda</taxon>
        <taxon>Chilopoda</taxon>
        <taxon>Pleurostigmophora</taxon>
        <taxon>Geophilomorpha</taxon>
        <taxon>Linotaeniidae</taxon>
        <taxon>Strigamia</taxon>
    </lineage>
</organism>
<dbReference type="EMBL" id="JH431524">
    <property type="status" value="NOT_ANNOTATED_CDS"/>
    <property type="molecule type" value="Genomic_DNA"/>
</dbReference>
<dbReference type="SMART" id="SM00028">
    <property type="entry name" value="TPR"/>
    <property type="match status" value="5"/>
</dbReference>
<feature type="domain" description="SET" evidence="17">
    <location>
        <begin position="260"/>
        <end position="539"/>
    </location>
</feature>
<evidence type="ECO:0000256" key="5">
    <source>
        <dbReference type="ARBA" id="ARBA00022679"/>
    </source>
</evidence>
<keyword evidence="6" id="KW-0949">S-adenosyl-L-methionine</keyword>
<dbReference type="InterPro" id="IPR001214">
    <property type="entry name" value="SET_dom"/>
</dbReference>
<evidence type="ECO:0000256" key="12">
    <source>
        <dbReference type="ARBA" id="ARBA00093423"/>
    </source>
</evidence>
<evidence type="ECO:0000313" key="20">
    <source>
        <dbReference type="Proteomes" id="UP000014500"/>
    </source>
</evidence>
<dbReference type="GO" id="GO:0008170">
    <property type="term" value="F:N-methyltransferase activity"/>
    <property type="evidence" value="ECO:0007669"/>
    <property type="project" value="UniProtKB-ARBA"/>
</dbReference>
<protein>
    <recommendedName>
        <fullName evidence="13">Protein-lysine N-methyltransferase SMYD4</fullName>
    </recommendedName>
    <alternativeName>
        <fullName evidence="14">SET and MYND domain-containing protein 4</fullName>
    </alternativeName>
</protein>
<feature type="repeat" description="TPR" evidence="16">
    <location>
        <begin position="98"/>
        <end position="131"/>
    </location>
</feature>
<keyword evidence="3" id="KW-0963">Cytoplasm</keyword>
<evidence type="ECO:0000259" key="18">
    <source>
        <dbReference type="PROSITE" id="PS50865"/>
    </source>
</evidence>
<reference evidence="20" key="1">
    <citation type="submission" date="2011-05" db="EMBL/GenBank/DDBJ databases">
        <authorList>
            <person name="Richards S.R."/>
            <person name="Qu J."/>
            <person name="Jiang H."/>
            <person name="Jhangiani S.N."/>
            <person name="Agravi P."/>
            <person name="Goodspeed R."/>
            <person name="Gross S."/>
            <person name="Mandapat C."/>
            <person name="Jackson L."/>
            <person name="Mathew T."/>
            <person name="Pu L."/>
            <person name="Thornton R."/>
            <person name="Saada N."/>
            <person name="Wilczek-Boney K.B."/>
            <person name="Lee S."/>
            <person name="Kovar C."/>
            <person name="Wu Y."/>
            <person name="Scherer S.E."/>
            <person name="Worley K.C."/>
            <person name="Muzny D.M."/>
            <person name="Gibbs R."/>
        </authorList>
    </citation>
    <scope>NUCLEOTIDE SEQUENCE</scope>
    <source>
        <strain evidence="20">Brora</strain>
    </source>
</reference>
<keyword evidence="20" id="KW-1185">Reference proteome</keyword>
<dbReference type="InterPro" id="IPR002893">
    <property type="entry name" value="Znf_MYND"/>
</dbReference>
<keyword evidence="4" id="KW-0489">Methyltransferase</keyword>
<dbReference type="PANTHER" id="PTHR46165:SF2">
    <property type="entry name" value="SET AND MYND DOMAIN-CONTAINING PROTEIN 4"/>
    <property type="match status" value="1"/>
</dbReference>
<dbReference type="PANTHER" id="PTHR46165">
    <property type="entry name" value="SET AND MYND DOMAIN-CONTAINING PROTEIN 4"/>
    <property type="match status" value="1"/>
</dbReference>
<dbReference type="Pfam" id="PF00856">
    <property type="entry name" value="SET"/>
    <property type="match status" value="1"/>
</dbReference>
<evidence type="ECO:0000256" key="10">
    <source>
        <dbReference type="ARBA" id="ARBA00023242"/>
    </source>
</evidence>
<keyword evidence="10" id="KW-0539">Nucleus</keyword>
<name>T1IUA2_STRMM</name>
<dbReference type="Pfam" id="PF13181">
    <property type="entry name" value="TPR_8"/>
    <property type="match status" value="1"/>
</dbReference>
<dbReference type="GO" id="GO:0042826">
    <property type="term" value="F:histone deacetylase binding"/>
    <property type="evidence" value="ECO:0007669"/>
    <property type="project" value="TreeGrafter"/>
</dbReference>
<keyword evidence="16" id="KW-0802">TPR repeat</keyword>
<dbReference type="AlphaFoldDB" id="T1IUA2"/>
<comment type="catalytic activity">
    <reaction evidence="11">
        <text>L-lysyl-[protein] + S-adenosyl-L-methionine = N(6)-methyl-L-lysyl-[protein] + S-adenosyl-L-homocysteine + H(+)</text>
        <dbReference type="Rhea" id="RHEA:51736"/>
        <dbReference type="Rhea" id="RHEA-COMP:9752"/>
        <dbReference type="Rhea" id="RHEA-COMP:13053"/>
        <dbReference type="ChEBI" id="CHEBI:15378"/>
        <dbReference type="ChEBI" id="CHEBI:29969"/>
        <dbReference type="ChEBI" id="CHEBI:57856"/>
        <dbReference type="ChEBI" id="CHEBI:59789"/>
        <dbReference type="ChEBI" id="CHEBI:61929"/>
    </reaction>
</comment>
<sequence length="775" mass="89388">MTLCHKQKLSCNREITSTRSQSRPAVVNKQTKLQMATSSDDGFSFSSFRAKFDVYLATHPDYGRCKSVEDKIKYLLTNDSLREEVSEDSEYNKSTETSSALKEKGNVYYGKKDHKNAIECYTKSIYYSPSNEGIITSVVYANKSAVLFDLRNYSECIEDINRALISGYPEKFRYKIYLRKALCLKQLSQFETAKENFTYVNEYLNKAVNLTEDRKREIEAQIKSNLDLIDELSNNEKQPCTSSSPELLNGENSNLKSASSSIQVDFNAIHGRYIVARDDIPSGSTLFIEKPFASALLAEHYLTHCFFCCRKIITPIPCLHCAQVGFCSETCRDESWNTYHRFECRKLNHLNEIGILYLSLRVLLASNLSEIITDREKFPLIHNDILGAETNGRYDNNSYYSVFHLQTHLEDFSKDECDNFIFYSCHVMWFLEDRIRTESHDFPIILNSDTKYFLTYLLFRQSLQIICNAYAITETTGDDEPTDVYSQQQTRIGVALYPTASLMNHSCKPNILSSFIGDKLIVRCVQDLAKGDQVFNCYGPHYLRMSREERQSSLLKQYKFDCFCDACETENEELDSFKCSYCEGRLQFKLEDKMSTVGSCIDCKKTENCQTKMVKCLEANRLYKDAMKLMELNDYSTALEKLESCLHLRETSLYKRNTEISVVQDQIAKCLSLKGDFTTALKYLKLSLTAVKNKHGGTSVEYGIELIKLTDIQSRIVMDTQVDEIKHKKFRLQVEDLINTCEEGVEILNKAFGEWHPYVKDLKEKKQHFSNIFQI</sequence>
<dbReference type="GO" id="GO:0008270">
    <property type="term" value="F:zinc ion binding"/>
    <property type="evidence" value="ECO:0007669"/>
    <property type="project" value="UniProtKB-KW"/>
</dbReference>
<accession>T1IUA2</accession>
<dbReference type="PhylomeDB" id="T1IUA2"/>
<dbReference type="Gene3D" id="2.170.270.10">
    <property type="entry name" value="SET domain"/>
    <property type="match status" value="1"/>
</dbReference>
<dbReference type="Proteomes" id="UP000014500">
    <property type="component" value="Unassembled WGS sequence"/>
</dbReference>
<evidence type="ECO:0000256" key="8">
    <source>
        <dbReference type="ARBA" id="ARBA00022771"/>
    </source>
</evidence>
<dbReference type="GO" id="GO:0005737">
    <property type="term" value="C:cytoplasm"/>
    <property type="evidence" value="ECO:0007669"/>
    <property type="project" value="UniProtKB-SubCell"/>
</dbReference>
<proteinExistence type="predicted"/>
<evidence type="ECO:0000256" key="7">
    <source>
        <dbReference type="ARBA" id="ARBA00022723"/>
    </source>
</evidence>
<dbReference type="CDD" id="cd10536">
    <property type="entry name" value="SET_SMYD4"/>
    <property type="match status" value="1"/>
</dbReference>
<evidence type="ECO:0000256" key="13">
    <source>
        <dbReference type="ARBA" id="ARBA00093635"/>
    </source>
</evidence>
<evidence type="ECO:0000256" key="4">
    <source>
        <dbReference type="ARBA" id="ARBA00022603"/>
    </source>
</evidence>
<reference evidence="19" key="2">
    <citation type="submission" date="2015-02" db="UniProtKB">
        <authorList>
            <consortium name="EnsemblMetazoa"/>
        </authorList>
    </citation>
    <scope>IDENTIFICATION</scope>
</reference>
<dbReference type="OMA" id="FDCTCPA"/>
<dbReference type="eggNOG" id="KOG2084">
    <property type="taxonomic scope" value="Eukaryota"/>
</dbReference>